<dbReference type="InterPro" id="IPR041881">
    <property type="entry name" value="PqqD_sf"/>
</dbReference>
<feature type="transmembrane region" description="Helical" evidence="1">
    <location>
        <begin position="256"/>
        <end position="278"/>
    </location>
</feature>
<dbReference type="Gene3D" id="1.10.10.1150">
    <property type="entry name" value="Coenzyme PQQ synthesis protein D (PqqD)"/>
    <property type="match status" value="1"/>
</dbReference>
<name>A0ABT3TJW0_9GAMM</name>
<dbReference type="Pfam" id="PF05402">
    <property type="entry name" value="PqqD"/>
    <property type="match status" value="1"/>
</dbReference>
<dbReference type="EMBL" id="SHNN01000003">
    <property type="protein sequence ID" value="MCX2982598.1"/>
    <property type="molecule type" value="Genomic_DNA"/>
</dbReference>
<keyword evidence="3" id="KW-1185">Reference proteome</keyword>
<organism evidence="2 3">
    <name type="scientific">Candidatus Litorirhabdus singularis</name>
    <dbReference type="NCBI Taxonomy" id="2518993"/>
    <lineage>
        <taxon>Bacteria</taxon>
        <taxon>Pseudomonadati</taxon>
        <taxon>Pseudomonadota</taxon>
        <taxon>Gammaproteobacteria</taxon>
        <taxon>Cellvibrionales</taxon>
        <taxon>Halieaceae</taxon>
        <taxon>Candidatus Litorirhabdus</taxon>
    </lineage>
</organism>
<dbReference type="PANTHER" id="PTHR13325:SF3">
    <property type="entry name" value="MEMBRANE-BOUND TRANSCRIPTION FACTOR SITE-2 PROTEASE"/>
    <property type="match status" value="1"/>
</dbReference>
<dbReference type="InterPro" id="IPR001193">
    <property type="entry name" value="MBTPS2"/>
</dbReference>
<dbReference type="InterPro" id="IPR008792">
    <property type="entry name" value="PQQD"/>
</dbReference>
<comment type="caution">
    <text evidence="2">The sequence shown here is derived from an EMBL/GenBank/DDBJ whole genome shotgun (WGS) entry which is preliminary data.</text>
</comment>
<evidence type="ECO:0000256" key="1">
    <source>
        <dbReference type="SAM" id="Phobius"/>
    </source>
</evidence>
<accession>A0ABT3TJW0</accession>
<dbReference type="SUPFAM" id="SSF111369">
    <property type="entry name" value="HlyD-like secretion proteins"/>
    <property type="match status" value="1"/>
</dbReference>
<evidence type="ECO:0008006" key="4">
    <source>
        <dbReference type="Google" id="ProtNLM"/>
    </source>
</evidence>
<keyword evidence="1" id="KW-0472">Membrane</keyword>
<gene>
    <name evidence="2" type="ORF">EYC98_17180</name>
</gene>
<feature type="transmembrane region" description="Helical" evidence="1">
    <location>
        <begin position="154"/>
        <end position="176"/>
    </location>
</feature>
<evidence type="ECO:0000313" key="3">
    <source>
        <dbReference type="Proteomes" id="UP001143362"/>
    </source>
</evidence>
<feature type="transmembrane region" description="Helical" evidence="1">
    <location>
        <begin position="387"/>
        <end position="407"/>
    </location>
</feature>
<dbReference type="Proteomes" id="UP001143362">
    <property type="component" value="Unassembled WGS sequence"/>
</dbReference>
<feature type="transmembrane region" description="Helical" evidence="1">
    <location>
        <begin position="284"/>
        <end position="303"/>
    </location>
</feature>
<sequence>MSDSFFSPSWYRVAELKPRLRSHALLHRHEYRGRVWFVLQDIAGGKSHRFTPAAYRFIGLMDGKSTIQELWDAVSRESGDDAPTQDEVIRLLGQLHAADALISDVQPDSEELFRRFQRQQRMKLKQRLWTPLALRFSLLDPEQFLERTYPGVRFLFSWFGALLWLVVVCCGAVMALSHWGDLTENIVDRALTPQNLILLWFVYPVVKALHELGHGYAAKFAGGEVHEMGIMLLVLVPVPYVDVSSAWGVRDKRKRMLIGAAGIAVELFLGSLAMFVWLTVESGIVHAIAYNLMLISGVSTLLFNGNPLLKFDGYYVLSDAIEIPNLAARSNKYLGYLIQRYLFRLKEADSPADTLGERVWFSVYGVAAFIYRMFIMFVIILYIGGKFFVVGVLLASWAIITQVIVPMSKNIAFLFNSPRLKHNRGRSIGSSAVVLLVLVALLFFLPAPFFTRADGVVWPSEQSHVRAGADGFFYRLLVPGGSWVEPGQAILELRDPFLEARVQVLEADQKGLRSQLINAQANDRVQTALVRDELAATTADLARARERVKALVIHSQRSGLLVLPEERDMPGRFARKGQLVAYVVGPADLRTVRVVVKHDEIALIHDRTRRVDVMPADWSSESYAAEILREVPGGTMQLPTAALGSMGGGRIAIDPREAGGRSALERVFEIDVGLPPMATNSFLGQRMYVRFDLGYKPAGLQLYRSLRQLFLRQFSV</sequence>
<reference evidence="2" key="1">
    <citation type="submission" date="2019-02" db="EMBL/GenBank/DDBJ databases">
        <authorList>
            <person name="Li S.-H."/>
        </authorList>
    </citation>
    <scope>NUCLEOTIDE SEQUENCE</scope>
    <source>
        <strain evidence="2">IMCC14734</strain>
    </source>
</reference>
<dbReference type="RefSeq" id="WP_279246609.1">
    <property type="nucleotide sequence ID" value="NZ_SHNN01000003.1"/>
</dbReference>
<keyword evidence="1" id="KW-0812">Transmembrane</keyword>
<protein>
    <recommendedName>
        <fullName evidence="4">Peptidase M50</fullName>
    </recommendedName>
</protein>
<feature type="transmembrane region" description="Helical" evidence="1">
    <location>
        <begin position="359"/>
        <end position="381"/>
    </location>
</feature>
<feature type="transmembrane region" description="Helical" evidence="1">
    <location>
        <begin position="428"/>
        <end position="450"/>
    </location>
</feature>
<feature type="transmembrane region" description="Helical" evidence="1">
    <location>
        <begin position="228"/>
        <end position="249"/>
    </location>
</feature>
<evidence type="ECO:0000313" key="2">
    <source>
        <dbReference type="EMBL" id="MCX2982598.1"/>
    </source>
</evidence>
<keyword evidence="1" id="KW-1133">Transmembrane helix</keyword>
<dbReference type="PANTHER" id="PTHR13325">
    <property type="entry name" value="PROTEASE M50 MEMBRANE-BOUND TRANSCRIPTION FACTOR SITE 2 PROTEASE"/>
    <property type="match status" value="1"/>
</dbReference>
<proteinExistence type="predicted"/>